<proteinExistence type="predicted"/>
<dbReference type="InterPro" id="IPR007218">
    <property type="entry name" value="DNA_pol_delta_4"/>
</dbReference>
<dbReference type="GO" id="GO:0043625">
    <property type="term" value="C:delta DNA polymerase complex"/>
    <property type="evidence" value="ECO:0007669"/>
    <property type="project" value="TreeGrafter"/>
</dbReference>
<reference evidence="1" key="2">
    <citation type="submission" date="2014-06" db="EMBL/GenBank/DDBJ databases">
        <title>The complete genome of Blastobotrys (Arxula) adeninivorans LS3 - a yeast of biotechnological interest.</title>
        <authorList>
            <person name="Kunze G."/>
            <person name="Gaillardin C."/>
            <person name="Czernicka M."/>
            <person name="Durrens P."/>
            <person name="Martin T."/>
            <person name="Boer E."/>
            <person name="Gabaldon T."/>
            <person name="Cruz J."/>
            <person name="Talla E."/>
            <person name="Marck C."/>
            <person name="Goffeau A."/>
            <person name="Barbe V."/>
            <person name="Baret P."/>
            <person name="Baronian K."/>
            <person name="Beier S."/>
            <person name="Bleykasten C."/>
            <person name="Bode R."/>
            <person name="Casaregola S."/>
            <person name="Despons L."/>
            <person name="Fairhead C."/>
            <person name="Giersberg M."/>
            <person name="Gierski P."/>
            <person name="Hahnel U."/>
            <person name="Hartmann A."/>
            <person name="Jankowska D."/>
            <person name="Jubin C."/>
            <person name="Jung P."/>
            <person name="Lafontaine I."/>
            <person name="Leh-Louis V."/>
            <person name="Lemaire M."/>
            <person name="Marcet-Houben M."/>
            <person name="Mascher M."/>
            <person name="Morel G."/>
            <person name="Richard G.-F."/>
            <person name="Riechen J."/>
            <person name="Sacerdot C."/>
            <person name="Sarkar A."/>
            <person name="Savel G."/>
            <person name="Schacherer J."/>
            <person name="Sherman D."/>
            <person name="Straub M.-L."/>
            <person name="Stein N."/>
            <person name="Thierry A."/>
            <person name="Trautwein-Schult A."/>
            <person name="Westhof E."/>
            <person name="Worch S."/>
            <person name="Dujon B."/>
            <person name="Souciet J.-L."/>
            <person name="Wincker P."/>
            <person name="Scholz U."/>
            <person name="Neuveglise N."/>
        </authorList>
    </citation>
    <scope>NUCLEOTIDE SEQUENCE</scope>
    <source>
        <strain evidence="1">LS3</strain>
    </source>
</reference>
<dbReference type="EMBL" id="HG937694">
    <property type="protein sequence ID" value="CDP37681.1"/>
    <property type="molecule type" value="Genomic_DNA"/>
</dbReference>
<protein>
    <submittedName>
        <fullName evidence="1">ARAD1D17050p</fullName>
    </submittedName>
</protein>
<dbReference type="PANTHER" id="PTHR14303">
    <property type="entry name" value="DNA POLYMERASE DELTA SUBUNIT 4"/>
    <property type="match status" value="1"/>
</dbReference>
<dbReference type="PANTHER" id="PTHR14303:SF0">
    <property type="entry name" value="DNA POLYMERASE DELTA SUBUNIT 4"/>
    <property type="match status" value="1"/>
</dbReference>
<name>A0A060TEV1_BLAAD</name>
<evidence type="ECO:0000313" key="1">
    <source>
        <dbReference type="EMBL" id="CDP37681.1"/>
    </source>
</evidence>
<dbReference type="AlphaFoldDB" id="A0A060TEV1"/>
<accession>A0A060TEV1</accession>
<dbReference type="Pfam" id="PF04081">
    <property type="entry name" value="DNA_pol_delta_4"/>
    <property type="match status" value="1"/>
</dbReference>
<dbReference type="GO" id="GO:0006261">
    <property type="term" value="P:DNA-templated DNA replication"/>
    <property type="evidence" value="ECO:0007669"/>
    <property type="project" value="TreeGrafter"/>
</dbReference>
<reference evidence="1" key="1">
    <citation type="submission" date="2014-02" db="EMBL/GenBank/DDBJ databases">
        <authorList>
            <person name="Genoscope - CEA"/>
        </authorList>
    </citation>
    <scope>NUCLEOTIDE SEQUENCE</scope>
    <source>
        <strain evidence="1">LS3</strain>
    </source>
</reference>
<sequence>MAPKAKRNQARIGQLFSVDKKQSALLDSKVTRKVEKDADIVDIKLEEPDKVVKAPKVEVESKQSRPHLDVNDPRYLRALEKATEEELCEPTDVDERDVVERLLRSFDFTASFGPVAGLSRLQRWERAQRLGKNPPAIIREILQTEEGTTEARYRESYLYGHF</sequence>
<dbReference type="GO" id="GO:0003887">
    <property type="term" value="F:DNA-directed DNA polymerase activity"/>
    <property type="evidence" value="ECO:0007669"/>
    <property type="project" value="TreeGrafter"/>
</dbReference>
<gene>
    <name evidence="1" type="ORF">GNLVRS02_ARAD1D17050g</name>
</gene>
<organism evidence="1">
    <name type="scientific">Blastobotrys adeninivorans</name>
    <name type="common">Yeast</name>
    <name type="synonym">Arxula adeninivorans</name>
    <dbReference type="NCBI Taxonomy" id="409370"/>
    <lineage>
        <taxon>Eukaryota</taxon>
        <taxon>Fungi</taxon>
        <taxon>Dikarya</taxon>
        <taxon>Ascomycota</taxon>
        <taxon>Saccharomycotina</taxon>
        <taxon>Dipodascomycetes</taxon>
        <taxon>Dipodascales</taxon>
        <taxon>Trichomonascaceae</taxon>
        <taxon>Blastobotrys</taxon>
    </lineage>
</organism>
<dbReference type="GO" id="GO:0000731">
    <property type="term" value="P:DNA synthesis involved in DNA repair"/>
    <property type="evidence" value="ECO:0007669"/>
    <property type="project" value="InterPro"/>
</dbReference>